<name>A0A0C3PK57_PISTI</name>
<gene>
    <name evidence="2" type="ORF">M404DRAFT_304704</name>
</gene>
<dbReference type="AlphaFoldDB" id="A0A0C3PK57"/>
<dbReference type="HOGENOM" id="CLU_2185034_0_0_1"/>
<dbReference type="EMBL" id="KN831955">
    <property type="protein sequence ID" value="KIO09016.1"/>
    <property type="molecule type" value="Genomic_DNA"/>
</dbReference>
<organism evidence="2 3">
    <name type="scientific">Pisolithus tinctorius Marx 270</name>
    <dbReference type="NCBI Taxonomy" id="870435"/>
    <lineage>
        <taxon>Eukaryota</taxon>
        <taxon>Fungi</taxon>
        <taxon>Dikarya</taxon>
        <taxon>Basidiomycota</taxon>
        <taxon>Agaricomycotina</taxon>
        <taxon>Agaricomycetes</taxon>
        <taxon>Agaricomycetidae</taxon>
        <taxon>Boletales</taxon>
        <taxon>Sclerodermatineae</taxon>
        <taxon>Pisolithaceae</taxon>
        <taxon>Pisolithus</taxon>
    </lineage>
</organism>
<protein>
    <submittedName>
        <fullName evidence="2">Uncharacterized protein</fullName>
    </submittedName>
</protein>
<evidence type="ECO:0000313" key="3">
    <source>
        <dbReference type="Proteomes" id="UP000054217"/>
    </source>
</evidence>
<proteinExistence type="predicted"/>
<feature type="region of interest" description="Disordered" evidence="1">
    <location>
        <begin position="90"/>
        <end position="109"/>
    </location>
</feature>
<keyword evidence="3" id="KW-1185">Reference proteome</keyword>
<reference evidence="2 3" key="1">
    <citation type="submission" date="2014-04" db="EMBL/GenBank/DDBJ databases">
        <authorList>
            <consortium name="DOE Joint Genome Institute"/>
            <person name="Kuo A."/>
            <person name="Kohler A."/>
            <person name="Costa M.D."/>
            <person name="Nagy L.G."/>
            <person name="Floudas D."/>
            <person name="Copeland A."/>
            <person name="Barry K.W."/>
            <person name="Cichocki N."/>
            <person name="Veneault-Fourrey C."/>
            <person name="LaButti K."/>
            <person name="Lindquist E.A."/>
            <person name="Lipzen A."/>
            <person name="Lundell T."/>
            <person name="Morin E."/>
            <person name="Murat C."/>
            <person name="Sun H."/>
            <person name="Tunlid A."/>
            <person name="Henrissat B."/>
            <person name="Grigoriev I.V."/>
            <person name="Hibbett D.S."/>
            <person name="Martin F."/>
            <person name="Nordberg H.P."/>
            <person name="Cantor M.N."/>
            <person name="Hua S.X."/>
        </authorList>
    </citation>
    <scope>NUCLEOTIDE SEQUENCE [LARGE SCALE GENOMIC DNA]</scope>
    <source>
        <strain evidence="2 3">Marx 270</strain>
    </source>
</reference>
<dbReference type="InParanoid" id="A0A0C3PK57"/>
<accession>A0A0C3PK57</accession>
<dbReference type="Proteomes" id="UP000054217">
    <property type="component" value="Unassembled WGS sequence"/>
</dbReference>
<sequence length="109" mass="12660">MHTSNAVLFVRPQFRATLKVWFKQDSNDANIVTISRSISCCSFNSPTCVPTETRHFRKRRRALVHVSAANLPRLDFDLQEAHRVPVRLFQHSQSKPRGNRHFGTYPRSK</sequence>
<evidence type="ECO:0000313" key="2">
    <source>
        <dbReference type="EMBL" id="KIO09016.1"/>
    </source>
</evidence>
<evidence type="ECO:0000256" key="1">
    <source>
        <dbReference type="SAM" id="MobiDB-lite"/>
    </source>
</evidence>
<reference evidence="3" key="2">
    <citation type="submission" date="2015-01" db="EMBL/GenBank/DDBJ databases">
        <title>Evolutionary Origins and Diversification of the Mycorrhizal Mutualists.</title>
        <authorList>
            <consortium name="DOE Joint Genome Institute"/>
            <consortium name="Mycorrhizal Genomics Consortium"/>
            <person name="Kohler A."/>
            <person name="Kuo A."/>
            <person name="Nagy L.G."/>
            <person name="Floudas D."/>
            <person name="Copeland A."/>
            <person name="Barry K.W."/>
            <person name="Cichocki N."/>
            <person name="Veneault-Fourrey C."/>
            <person name="LaButti K."/>
            <person name="Lindquist E.A."/>
            <person name="Lipzen A."/>
            <person name="Lundell T."/>
            <person name="Morin E."/>
            <person name="Murat C."/>
            <person name="Riley R."/>
            <person name="Ohm R."/>
            <person name="Sun H."/>
            <person name="Tunlid A."/>
            <person name="Henrissat B."/>
            <person name="Grigoriev I.V."/>
            <person name="Hibbett D.S."/>
            <person name="Martin F."/>
        </authorList>
    </citation>
    <scope>NUCLEOTIDE SEQUENCE [LARGE SCALE GENOMIC DNA]</scope>
    <source>
        <strain evidence="3">Marx 270</strain>
    </source>
</reference>